<keyword evidence="1" id="KW-0812">Transmembrane</keyword>
<evidence type="ECO:0000313" key="2">
    <source>
        <dbReference type="EMBL" id="QPH37905.1"/>
    </source>
</evidence>
<feature type="transmembrane region" description="Helical" evidence="1">
    <location>
        <begin position="153"/>
        <end position="172"/>
    </location>
</feature>
<dbReference type="EMBL" id="CP064939">
    <property type="protein sequence ID" value="QPH37905.1"/>
    <property type="molecule type" value="Genomic_DNA"/>
</dbReference>
<name>A0A7U3Q3H9_9SPHI</name>
<dbReference type="RefSeq" id="WP_196097217.1">
    <property type="nucleotide sequence ID" value="NZ_CP064939.1"/>
</dbReference>
<evidence type="ECO:0000313" key="3">
    <source>
        <dbReference type="Proteomes" id="UP000594759"/>
    </source>
</evidence>
<accession>A0A7U3Q3H9</accession>
<protein>
    <recommendedName>
        <fullName evidence="4">Chemotaxis methyl-accepting receptor HlyB-like 4HB MCP domain-containing protein</fullName>
    </recommendedName>
</protein>
<reference evidence="2 3" key="1">
    <citation type="submission" date="2020-11" db="EMBL/GenBank/DDBJ databases">
        <title>Pedobacter endophytica, an endophytic bacteria isolated form Carex pumila.</title>
        <authorList>
            <person name="Peng Y."/>
            <person name="Jiang L."/>
            <person name="Lee J."/>
        </authorList>
    </citation>
    <scope>NUCLEOTIDE SEQUENCE [LARGE SCALE GENOMIC DNA]</scope>
    <source>
        <strain evidence="2 3">JBR3-12</strain>
    </source>
</reference>
<dbReference type="AlphaFoldDB" id="A0A7U3Q3H9"/>
<evidence type="ECO:0008006" key="4">
    <source>
        <dbReference type="Google" id="ProtNLM"/>
    </source>
</evidence>
<keyword evidence="3" id="KW-1185">Reference proteome</keyword>
<dbReference type="KEGG" id="pex:IZT61_12380"/>
<proteinExistence type="predicted"/>
<feature type="transmembrane region" description="Helical" evidence="1">
    <location>
        <begin position="12"/>
        <end position="31"/>
    </location>
</feature>
<dbReference type="Proteomes" id="UP000594759">
    <property type="component" value="Chromosome"/>
</dbReference>
<keyword evidence="1" id="KW-1133">Transmembrane helix</keyword>
<organism evidence="2 3">
    <name type="scientific">Pedobacter endophyticus</name>
    <dbReference type="NCBI Taxonomy" id="2789740"/>
    <lineage>
        <taxon>Bacteria</taxon>
        <taxon>Pseudomonadati</taxon>
        <taxon>Bacteroidota</taxon>
        <taxon>Sphingobacteriia</taxon>
        <taxon>Sphingobacteriales</taxon>
        <taxon>Sphingobacteriaceae</taxon>
        <taxon>Pedobacter</taxon>
    </lineage>
</organism>
<evidence type="ECO:0000256" key="1">
    <source>
        <dbReference type="SAM" id="Phobius"/>
    </source>
</evidence>
<gene>
    <name evidence="2" type="ORF">IZT61_12380</name>
</gene>
<keyword evidence="1" id="KW-0472">Membrane</keyword>
<sequence>MFSLPSIPTDSLYKFLFIGGLVLMIYSVYTVQNQNTRLARQKFTVDSIRILQRTYFKLDSIVDRAHLINYQDKQKEILDADKLYLELIRKKKDPREIEIIDEQKRRYRAQINENSKRLDSLIKKHTKDVVQSELRSTELNSILDSTESNLRQANAGILLGFLLLIIGGALWYCKIQKPQDRLQSIQLEIAEIELTRTKSTKPN</sequence>